<evidence type="ECO:0000256" key="1">
    <source>
        <dbReference type="SAM" id="Phobius"/>
    </source>
</evidence>
<sequence length="164" mass="18385">MMLLGIFGFWFFCGVISSVVASNKGRSVFGWFAIGLLLGPVGVVLSLVISKQVDVVEAKAMKSGDQKKCKYCAELIKSEARLCKHCGKEQQADLSDFVESQDEVSIHQIFQDAVYNEDVELMQKMLRAGFKVESCDLPFSHLEYAKFHNKNRAIEILEKLLTQA</sequence>
<dbReference type="AlphaFoldDB" id="A0AAU6TF80"/>
<keyword evidence="1" id="KW-0472">Membrane</keyword>
<geneLocation type="plasmid" evidence="2">
    <name>pSP19M00477-1</name>
</geneLocation>
<dbReference type="EMBL" id="CP095329">
    <property type="protein sequence ID" value="XAG43581.1"/>
    <property type="molecule type" value="Genomic_DNA"/>
</dbReference>
<keyword evidence="1" id="KW-1133">Transmembrane helix</keyword>
<name>A0AAU6TF80_9GAMM</name>
<reference evidence="2" key="1">
    <citation type="submission" date="2022-03" db="EMBL/GenBank/DDBJ databases">
        <title>Sea Food Isolates.</title>
        <authorList>
            <person name="Li C."/>
        </authorList>
    </citation>
    <scope>NUCLEOTIDE SEQUENCE</scope>
    <source>
        <strain evidence="2">19NY04SH05-1</strain>
        <plasmid evidence="2">pSP19M00477-1</plasmid>
    </source>
</reference>
<dbReference type="RefSeq" id="WP_354689073.1">
    <property type="nucleotide sequence ID" value="NZ_CP095329.1"/>
</dbReference>
<keyword evidence="2" id="KW-0614">Plasmid</keyword>
<feature type="transmembrane region" description="Helical" evidence="1">
    <location>
        <begin position="31"/>
        <end position="49"/>
    </location>
</feature>
<gene>
    <name evidence="2" type="ORF">MRK42_21455</name>
</gene>
<evidence type="ECO:0000313" key="2">
    <source>
        <dbReference type="EMBL" id="XAG43581.1"/>
    </source>
</evidence>
<proteinExistence type="predicted"/>
<keyword evidence="1" id="KW-0812">Transmembrane</keyword>
<protein>
    <recommendedName>
        <fullName evidence="3">Zinc ribbon domain-containing protein</fullName>
    </recommendedName>
</protein>
<organism evidence="2">
    <name type="scientific">Aeromonas sp. 19NY04SH05-1</name>
    <dbReference type="NCBI Taxonomy" id="2920537"/>
    <lineage>
        <taxon>Bacteria</taxon>
        <taxon>Pseudomonadati</taxon>
        <taxon>Pseudomonadota</taxon>
        <taxon>Gammaproteobacteria</taxon>
        <taxon>Aeromonadales</taxon>
        <taxon>Aeromonadaceae</taxon>
        <taxon>Aeromonas</taxon>
    </lineage>
</organism>
<evidence type="ECO:0008006" key="3">
    <source>
        <dbReference type="Google" id="ProtNLM"/>
    </source>
</evidence>
<accession>A0AAU6TF80</accession>